<dbReference type="EMBL" id="FNUC01000003">
    <property type="protein sequence ID" value="SEE58833.1"/>
    <property type="molecule type" value="Genomic_DNA"/>
</dbReference>
<evidence type="ECO:0000313" key="3">
    <source>
        <dbReference type="Proteomes" id="UP000181980"/>
    </source>
</evidence>
<organism evidence="2 3">
    <name type="scientific">Jiangella alba</name>
    <dbReference type="NCBI Taxonomy" id="561176"/>
    <lineage>
        <taxon>Bacteria</taxon>
        <taxon>Bacillati</taxon>
        <taxon>Actinomycetota</taxon>
        <taxon>Actinomycetes</taxon>
        <taxon>Jiangellales</taxon>
        <taxon>Jiangellaceae</taxon>
        <taxon>Jiangella</taxon>
    </lineage>
</organism>
<protein>
    <submittedName>
        <fullName evidence="2">Uncharacterized protein</fullName>
    </submittedName>
</protein>
<gene>
    <name evidence="2" type="ORF">SAMN04488561_1857</name>
</gene>
<reference evidence="3" key="1">
    <citation type="submission" date="2016-10" db="EMBL/GenBank/DDBJ databases">
        <authorList>
            <person name="Varghese N."/>
            <person name="Submissions S."/>
        </authorList>
    </citation>
    <scope>NUCLEOTIDE SEQUENCE [LARGE SCALE GENOMIC DNA]</scope>
    <source>
        <strain evidence="3">DSM 45237</strain>
    </source>
</reference>
<dbReference type="OrthoDB" id="5195207at2"/>
<dbReference type="Proteomes" id="UP000181980">
    <property type="component" value="Unassembled WGS sequence"/>
</dbReference>
<feature type="compositionally biased region" description="Basic residues" evidence="1">
    <location>
        <begin position="83"/>
        <end position="94"/>
    </location>
</feature>
<name>A0A1H5K214_9ACTN</name>
<dbReference type="AlphaFoldDB" id="A0A1H5K214"/>
<evidence type="ECO:0000313" key="2">
    <source>
        <dbReference type="EMBL" id="SEE58833.1"/>
    </source>
</evidence>
<sequence>MRELVAELDHALATLGEDDRRAALRALMPSVVRWYQDSLACGDPSRPVHLDLLLWVDELSAGLIGPLCAAAQDVRRAATPVRAPRRMPSQRHPRAATGWSGA</sequence>
<proteinExistence type="predicted"/>
<evidence type="ECO:0000256" key="1">
    <source>
        <dbReference type="SAM" id="MobiDB-lite"/>
    </source>
</evidence>
<feature type="region of interest" description="Disordered" evidence="1">
    <location>
        <begin position="79"/>
        <end position="102"/>
    </location>
</feature>
<dbReference type="RefSeq" id="WP_069110809.1">
    <property type="nucleotide sequence ID" value="NZ_FNUC01000003.1"/>
</dbReference>
<keyword evidence="3" id="KW-1185">Reference proteome</keyword>
<accession>A0A1H5K214</accession>